<evidence type="ECO:0000313" key="1">
    <source>
        <dbReference type="EMBL" id="CAH1394235.1"/>
    </source>
</evidence>
<evidence type="ECO:0000313" key="2">
    <source>
        <dbReference type="Proteomes" id="UP001152798"/>
    </source>
</evidence>
<dbReference type="AlphaFoldDB" id="A0A9P0EBA3"/>
<keyword evidence="2" id="KW-1185">Reference proteome</keyword>
<protein>
    <submittedName>
        <fullName evidence="1">Uncharacterized protein</fullName>
    </submittedName>
</protein>
<proteinExistence type="predicted"/>
<dbReference type="Proteomes" id="UP001152798">
    <property type="component" value="Chromosome 2"/>
</dbReference>
<organism evidence="1 2">
    <name type="scientific">Nezara viridula</name>
    <name type="common">Southern green stink bug</name>
    <name type="synonym">Cimex viridulus</name>
    <dbReference type="NCBI Taxonomy" id="85310"/>
    <lineage>
        <taxon>Eukaryota</taxon>
        <taxon>Metazoa</taxon>
        <taxon>Ecdysozoa</taxon>
        <taxon>Arthropoda</taxon>
        <taxon>Hexapoda</taxon>
        <taxon>Insecta</taxon>
        <taxon>Pterygota</taxon>
        <taxon>Neoptera</taxon>
        <taxon>Paraneoptera</taxon>
        <taxon>Hemiptera</taxon>
        <taxon>Heteroptera</taxon>
        <taxon>Panheteroptera</taxon>
        <taxon>Pentatomomorpha</taxon>
        <taxon>Pentatomoidea</taxon>
        <taxon>Pentatomidae</taxon>
        <taxon>Pentatominae</taxon>
        <taxon>Nezara</taxon>
    </lineage>
</organism>
<sequence length="136" mass="15298">MKRLKAMSGTELLVTAAPAAVAPISEEPGPGPRHLWRRVPLQKENERYQKEQKINAYKLKNEEIATACQNIIEERVTSLMGRRVHNLYPLLFPGISVSCQSSQLWSSHLPKEITPPFHLSSSMSFLTIGCPNSHLH</sequence>
<name>A0A9P0EBA3_NEZVI</name>
<dbReference type="EMBL" id="OV725078">
    <property type="protein sequence ID" value="CAH1394235.1"/>
    <property type="molecule type" value="Genomic_DNA"/>
</dbReference>
<accession>A0A9P0EBA3</accession>
<reference evidence="1" key="1">
    <citation type="submission" date="2022-01" db="EMBL/GenBank/DDBJ databases">
        <authorList>
            <person name="King R."/>
        </authorList>
    </citation>
    <scope>NUCLEOTIDE SEQUENCE</scope>
</reference>
<gene>
    <name evidence="1" type="ORF">NEZAVI_LOCUS4769</name>
</gene>